<dbReference type="InterPro" id="IPR036412">
    <property type="entry name" value="HAD-like_sf"/>
</dbReference>
<dbReference type="Gene3D" id="1.10.150.240">
    <property type="entry name" value="Putative phosphatase, domain 2"/>
    <property type="match status" value="1"/>
</dbReference>
<dbReference type="NCBIfam" id="TIGR01509">
    <property type="entry name" value="HAD-SF-IA-v3"/>
    <property type="match status" value="1"/>
</dbReference>
<dbReference type="PANTHER" id="PTHR46193:SF10">
    <property type="entry name" value="6-PHOSPHOGLUCONATE PHOSPHATASE"/>
    <property type="match status" value="1"/>
</dbReference>
<dbReference type="EMBL" id="BJCL01000004">
    <property type="protein sequence ID" value="GCL63108.1"/>
    <property type="molecule type" value="Genomic_DNA"/>
</dbReference>
<gene>
    <name evidence="5" type="ORF">AQPW35_21890</name>
</gene>
<keyword evidence="4" id="KW-0460">Magnesium</keyword>
<dbReference type="Proteomes" id="UP000301751">
    <property type="component" value="Unassembled WGS sequence"/>
</dbReference>
<comment type="similarity">
    <text evidence="2">Belongs to the HAD-like hydrolase superfamily. CbbY/CbbZ/Gph/YieH family.</text>
</comment>
<dbReference type="InterPro" id="IPR023198">
    <property type="entry name" value="PGP-like_dom2"/>
</dbReference>
<evidence type="ECO:0000313" key="5">
    <source>
        <dbReference type="EMBL" id="GCL63108.1"/>
    </source>
</evidence>
<dbReference type="InterPro" id="IPR051600">
    <property type="entry name" value="Beta-PGM-like"/>
</dbReference>
<dbReference type="SFLD" id="SFLDS00003">
    <property type="entry name" value="Haloacid_Dehalogenase"/>
    <property type="match status" value="1"/>
</dbReference>
<dbReference type="PANTHER" id="PTHR46193">
    <property type="entry name" value="6-PHOSPHOGLUCONATE PHOSPHATASE"/>
    <property type="match status" value="1"/>
</dbReference>
<comment type="cofactor">
    <cofactor evidence="1">
        <name>Mg(2+)</name>
        <dbReference type="ChEBI" id="CHEBI:18420"/>
    </cofactor>
</comment>
<protein>
    <submittedName>
        <fullName evidence="5">Hydrolase phosphatase</fullName>
    </submittedName>
</protein>
<evidence type="ECO:0000256" key="4">
    <source>
        <dbReference type="ARBA" id="ARBA00022842"/>
    </source>
</evidence>
<dbReference type="Pfam" id="PF00702">
    <property type="entry name" value="Hydrolase"/>
    <property type="match status" value="1"/>
</dbReference>
<dbReference type="GO" id="GO:0016787">
    <property type="term" value="F:hydrolase activity"/>
    <property type="evidence" value="ECO:0007669"/>
    <property type="project" value="UniProtKB-KW"/>
</dbReference>
<dbReference type="RefSeq" id="WP_137732848.1">
    <property type="nucleotide sequence ID" value="NZ_BJCL01000004.1"/>
</dbReference>
<sequence length="213" mass="22306">MVIFDCDGVLVDSERLTHQVVVDMLAEHGVALPFEEAVDRFIGMSMANGLVQLKALLGGELPADFLPEMGRRTRAAFRAGLTSVPGVEAVLDGLHRPYCVASNGNHAKVNFTLGHTGLLPRFAGRIFTADDVQHPKPAPDLFLLAARSLGAAPERTTVVEDTPTGVTAAKAAGMRAIGFAAMTPAGRLQAAGADAIAHDMASVARLLAAERTA</sequence>
<keyword evidence="6" id="KW-1185">Reference proteome</keyword>
<dbReference type="GO" id="GO:0046872">
    <property type="term" value="F:metal ion binding"/>
    <property type="evidence" value="ECO:0007669"/>
    <property type="project" value="UniProtKB-KW"/>
</dbReference>
<proteinExistence type="inferred from homology"/>
<dbReference type="Gene3D" id="3.40.50.1000">
    <property type="entry name" value="HAD superfamily/HAD-like"/>
    <property type="match status" value="1"/>
</dbReference>
<evidence type="ECO:0000256" key="3">
    <source>
        <dbReference type="ARBA" id="ARBA00022723"/>
    </source>
</evidence>
<dbReference type="SFLD" id="SFLDG01129">
    <property type="entry name" value="C1.5:_HAD__Beta-PGM__Phosphata"/>
    <property type="match status" value="1"/>
</dbReference>
<evidence type="ECO:0000256" key="1">
    <source>
        <dbReference type="ARBA" id="ARBA00001946"/>
    </source>
</evidence>
<evidence type="ECO:0000313" key="6">
    <source>
        <dbReference type="Proteomes" id="UP000301751"/>
    </source>
</evidence>
<dbReference type="InterPro" id="IPR023214">
    <property type="entry name" value="HAD_sf"/>
</dbReference>
<dbReference type="AlphaFoldDB" id="A0A480AWD8"/>
<reference evidence="6" key="1">
    <citation type="submission" date="2019-03" db="EMBL/GenBank/DDBJ databases">
        <title>Aquabacterium pictum sp.nov., the first bacteriochlorophyll a-containing freshwater bacterium in the genus Aquabacterium of the class Betaproteobacteria.</title>
        <authorList>
            <person name="Hirose S."/>
            <person name="Tank M."/>
            <person name="Hara E."/>
            <person name="Tamaki H."/>
            <person name="Takaichi S."/>
            <person name="Haruta S."/>
            <person name="Hanada S."/>
        </authorList>
    </citation>
    <scope>NUCLEOTIDE SEQUENCE [LARGE SCALE GENOMIC DNA]</scope>
    <source>
        <strain evidence="6">W35</strain>
    </source>
</reference>
<dbReference type="CDD" id="cd07526">
    <property type="entry name" value="HAD_BPGM_like"/>
    <property type="match status" value="1"/>
</dbReference>
<dbReference type="InterPro" id="IPR006439">
    <property type="entry name" value="HAD-SF_hydro_IA"/>
</dbReference>
<dbReference type="OrthoDB" id="9800058at2"/>
<name>A0A480AWD8_9BURK</name>
<evidence type="ECO:0000256" key="2">
    <source>
        <dbReference type="ARBA" id="ARBA00006171"/>
    </source>
</evidence>
<keyword evidence="3" id="KW-0479">Metal-binding</keyword>
<dbReference type="SUPFAM" id="SSF56784">
    <property type="entry name" value="HAD-like"/>
    <property type="match status" value="1"/>
</dbReference>
<accession>A0A480AWD8</accession>
<keyword evidence="5" id="KW-0378">Hydrolase</keyword>
<organism evidence="5 6">
    <name type="scientific">Pseudaquabacterium pictum</name>
    <dbReference type="NCBI Taxonomy" id="2315236"/>
    <lineage>
        <taxon>Bacteria</taxon>
        <taxon>Pseudomonadati</taxon>
        <taxon>Pseudomonadota</taxon>
        <taxon>Betaproteobacteria</taxon>
        <taxon>Burkholderiales</taxon>
        <taxon>Sphaerotilaceae</taxon>
        <taxon>Pseudaquabacterium</taxon>
    </lineage>
</organism>
<comment type="caution">
    <text evidence="5">The sequence shown here is derived from an EMBL/GenBank/DDBJ whole genome shotgun (WGS) entry which is preliminary data.</text>
</comment>